<evidence type="ECO:0000313" key="3">
    <source>
        <dbReference type="EMBL" id="SEP07358.1"/>
    </source>
</evidence>
<keyword evidence="2" id="KW-0732">Signal</keyword>
<accession>A0A1H8UXR2</accession>
<protein>
    <recommendedName>
        <fullName evidence="5">Secreted protein</fullName>
    </recommendedName>
</protein>
<name>A0A1H8UXR2_9GAMM</name>
<gene>
    <name evidence="3" type="ORF">SAMN04488052_108100</name>
</gene>
<organism evidence="3 4">
    <name type="scientific">Aquisalimonas asiatica</name>
    <dbReference type="NCBI Taxonomy" id="406100"/>
    <lineage>
        <taxon>Bacteria</taxon>
        <taxon>Pseudomonadati</taxon>
        <taxon>Pseudomonadota</taxon>
        <taxon>Gammaproteobacteria</taxon>
        <taxon>Chromatiales</taxon>
        <taxon>Ectothiorhodospiraceae</taxon>
        <taxon>Aquisalimonas</taxon>
    </lineage>
</organism>
<reference evidence="3 4" key="1">
    <citation type="submission" date="2016-10" db="EMBL/GenBank/DDBJ databases">
        <authorList>
            <person name="de Groot N.N."/>
        </authorList>
    </citation>
    <scope>NUCLEOTIDE SEQUENCE [LARGE SCALE GENOMIC DNA]</scope>
    <source>
        <strain evidence="3 4">CGMCC 1.6291</strain>
    </source>
</reference>
<feature type="region of interest" description="Disordered" evidence="1">
    <location>
        <begin position="25"/>
        <end position="50"/>
    </location>
</feature>
<dbReference type="PROSITE" id="PS51257">
    <property type="entry name" value="PROKAR_LIPOPROTEIN"/>
    <property type="match status" value="1"/>
</dbReference>
<feature type="signal peptide" evidence="2">
    <location>
        <begin position="1"/>
        <end position="21"/>
    </location>
</feature>
<feature type="chain" id="PRO_5011594036" description="Secreted protein" evidence="2">
    <location>
        <begin position="22"/>
        <end position="50"/>
    </location>
</feature>
<evidence type="ECO:0000256" key="1">
    <source>
        <dbReference type="SAM" id="MobiDB-lite"/>
    </source>
</evidence>
<proteinExistence type="predicted"/>
<dbReference type="STRING" id="406100.SAMN04488052_108100"/>
<dbReference type="Proteomes" id="UP000199657">
    <property type="component" value="Unassembled WGS sequence"/>
</dbReference>
<dbReference type="AlphaFoldDB" id="A0A1H8UXR2"/>
<dbReference type="EMBL" id="FOEG01000008">
    <property type="protein sequence ID" value="SEP07358.1"/>
    <property type="molecule type" value="Genomic_DNA"/>
</dbReference>
<keyword evidence="4" id="KW-1185">Reference proteome</keyword>
<sequence>MKRLTMLLAILLMTGMFALTACEPVDEDEFEEMEQDMDEQDDFGGDDDDW</sequence>
<evidence type="ECO:0000313" key="4">
    <source>
        <dbReference type="Proteomes" id="UP000199657"/>
    </source>
</evidence>
<evidence type="ECO:0000256" key="2">
    <source>
        <dbReference type="SAM" id="SignalP"/>
    </source>
</evidence>
<dbReference type="RefSeq" id="WP_171909946.1">
    <property type="nucleotide sequence ID" value="NZ_FOEG01000008.1"/>
</dbReference>
<evidence type="ECO:0008006" key="5">
    <source>
        <dbReference type="Google" id="ProtNLM"/>
    </source>
</evidence>